<dbReference type="Gene3D" id="1.20.1270.180">
    <property type="match status" value="1"/>
</dbReference>
<keyword evidence="4" id="KW-1185">Reference proteome</keyword>
<feature type="domain" description="Lysozyme inhibitor LprI-like N-terminal" evidence="2">
    <location>
        <begin position="32"/>
        <end position="107"/>
    </location>
</feature>
<gene>
    <name evidence="3" type="ORF">DES41_112133</name>
</gene>
<dbReference type="AlphaFoldDB" id="A0A368XCI2"/>
<evidence type="ECO:0000259" key="2">
    <source>
        <dbReference type="Pfam" id="PF07007"/>
    </source>
</evidence>
<keyword evidence="1" id="KW-0732">Signal</keyword>
<evidence type="ECO:0000256" key="1">
    <source>
        <dbReference type="SAM" id="SignalP"/>
    </source>
</evidence>
<dbReference type="PANTHER" id="PTHR39176:SF1">
    <property type="entry name" value="PERIPLASMIC PROTEIN"/>
    <property type="match status" value="1"/>
</dbReference>
<proteinExistence type="predicted"/>
<feature type="signal peptide" evidence="1">
    <location>
        <begin position="1"/>
        <end position="19"/>
    </location>
</feature>
<dbReference type="RefSeq" id="WP_114471773.1">
    <property type="nucleotide sequence ID" value="NZ_QPJK01000012.1"/>
</dbReference>
<dbReference type="PANTHER" id="PTHR39176">
    <property type="entry name" value="PERIPLASMIC PROTEIN-RELATED"/>
    <property type="match status" value="1"/>
</dbReference>
<evidence type="ECO:0000313" key="3">
    <source>
        <dbReference type="EMBL" id="RCW65682.1"/>
    </source>
</evidence>
<name>A0A368XCI2_9BURK</name>
<accession>A0A368XCI2</accession>
<feature type="chain" id="PRO_5016595210" evidence="1">
    <location>
        <begin position="20"/>
        <end position="124"/>
    </location>
</feature>
<dbReference type="OrthoDB" id="7340239at2"/>
<dbReference type="EMBL" id="QPJK01000012">
    <property type="protein sequence ID" value="RCW65682.1"/>
    <property type="molecule type" value="Genomic_DNA"/>
</dbReference>
<protein>
    <submittedName>
        <fullName evidence="3">Uncharacterized protein YecT (DUF1311 family)</fullName>
    </submittedName>
</protein>
<reference evidence="3 4" key="1">
    <citation type="submission" date="2018-07" db="EMBL/GenBank/DDBJ databases">
        <title>Genomic Encyclopedia of Type Strains, Phase IV (KMG-IV): sequencing the most valuable type-strain genomes for metagenomic binning, comparative biology and taxonomic classification.</title>
        <authorList>
            <person name="Goeker M."/>
        </authorList>
    </citation>
    <scope>NUCLEOTIDE SEQUENCE [LARGE SCALE GENOMIC DNA]</scope>
    <source>
        <strain evidence="3 4">DSM 21634</strain>
    </source>
</reference>
<sequence>MKTLLLATSFVLAALPALAQQNCDKPRDDFDGLYCLNKVYIETDAELNQAYKDLAPRLQADGRAKLKETQLAWIEERNAACSRRIDSGFYVNLSCATRTTRKRLEFLQERARECRSAGCQPSKF</sequence>
<dbReference type="Pfam" id="PF07007">
    <property type="entry name" value="LprI"/>
    <property type="match status" value="1"/>
</dbReference>
<evidence type="ECO:0000313" key="4">
    <source>
        <dbReference type="Proteomes" id="UP000252884"/>
    </source>
</evidence>
<organism evidence="3 4">
    <name type="scientific">Pseudorhodoferax soli</name>
    <dbReference type="NCBI Taxonomy" id="545864"/>
    <lineage>
        <taxon>Bacteria</taxon>
        <taxon>Pseudomonadati</taxon>
        <taxon>Pseudomonadota</taxon>
        <taxon>Betaproteobacteria</taxon>
        <taxon>Burkholderiales</taxon>
        <taxon>Comamonadaceae</taxon>
    </lineage>
</organism>
<comment type="caution">
    <text evidence="3">The sequence shown here is derived from an EMBL/GenBank/DDBJ whole genome shotgun (WGS) entry which is preliminary data.</text>
</comment>
<dbReference type="InterPro" id="IPR009739">
    <property type="entry name" value="LprI-like_N"/>
</dbReference>
<dbReference type="Proteomes" id="UP000252884">
    <property type="component" value="Unassembled WGS sequence"/>
</dbReference>